<dbReference type="Proteomes" id="UP000321306">
    <property type="component" value="Unassembled WGS sequence"/>
</dbReference>
<feature type="transmembrane region" description="Helical" evidence="1">
    <location>
        <begin position="69"/>
        <end position="88"/>
    </location>
</feature>
<organism evidence="2 3">
    <name type="scientific">Deinococcus cellulosilyticus (strain DSM 18568 / NBRC 106333 / KACC 11606 / 5516J-15)</name>
    <dbReference type="NCBI Taxonomy" id="1223518"/>
    <lineage>
        <taxon>Bacteria</taxon>
        <taxon>Thermotogati</taxon>
        <taxon>Deinococcota</taxon>
        <taxon>Deinococci</taxon>
        <taxon>Deinococcales</taxon>
        <taxon>Deinococcaceae</taxon>
        <taxon>Deinococcus</taxon>
    </lineage>
</organism>
<evidence type="ECO:0000313" key="2">
    <source>
        <dbReference type="EMBL" id="GEM48444.1"/>
    </source>
</evidence>
<reference evidence="2 3" key="1">
    <citation type="submission" date="2019-07" db="EMBL/GenBank/DDBJ databases">
        <title>Whole genome shotgun sequence of Deinococcus cellulosilyticus NBRC 106333.</title>
        <authorList>
            <person name="Hosoyama A."/>
            <person name="Uohara A."/>
            <person name="Ohji S."/>
            <person name="Ichikawa N."/>
        </authorList>
    </citation>
    <scope>NUCLEOTIDE SEQUENCE [LARGE SCALE GENOMIC DNA]</scope>
    <source>
        <strain evidence="2 3">NBRC 106333</strain>
    </source>
</reference>
<evidence type="ECO:0000256" key="1">
    <source>
        <dbReference type="SAM" id="Phobius"/>
    </source>
</evidence>
<comment type="caution">
    <text evidence="2">The sequence shown here is derived from an EMBL/GenBank/DDBJ whole genome shotgun (WGS) entry which is preliminary data.</text>
</comment>
<keyword evidence="1" id="KW-1133">Transmembrane helix</keyword>
<sequence>MHADLKVLEAVNVQNLPRFVISISGLLLGLFVFNLSSRLPAPWDEVGAAAFYGLLAVGCWIYAKEDKFIRGVAIAIGIWALVRLVLAFT</sequence>
<proteinExistence type="predicted"/>
<keyword evidence="1" id="KW-0472">Membrane</keyword>
<keyword evidence="3" id="KW-1185">Reference proteome</keyword>
<dbReference type="AlphaFoldDB" id="A0A511N6H2"/>
<keyword evidence="1" id="KW-0812">Transmembrane</keyword>
<accession>A0A511N6H2</accession>
<name>A0A511N6H2_DEIC1</name>
<protein>
    <submittedName>
        <fullName evidence="2">Uncharacterized protein</fullName>
    </submittedName>
</protein>
<evidence type="ECO:0000313" key="3">
    <source>
        <dbReference type="Proteomes" id="UP000321306"/>
    </source>
</evidence>
<feature type="transmembrane region" description="Helical" evidence="1">
    <location>
        <begin position="16"/>
        <end position="34"/>
    </location>
</feature>
<gene>
    <name evidence="2" type="ORF">DC3_40790</name>
</gene>
<feature type="transmembrane region" description="Helical" evidence="1">
    <location>
        <begin position="46"/>
        <end position="63"/>
    </location>
</feature>
<dbReference type="EMBL" id="BJXB01000021">
    <property type="protein sequence ID" value="GEM48444.1"/>
    <property type="molecule type" value="Genomic_DNA"/>
</dbReference>